<keyword evidence="2" id="KW-1185">Reference proteome</keyword>
<accession>A0A3M6V147</accession>
<sequence length="68" mass="7583">MEENLPAKPLRNRARIASHGHMCCDTTPLYAVSSIWVLLLFGGHVSTNKDLSLTSSDRFIGEVERIQV</sequence>
<protein>
    <submittedName>
        <fullName evidence="1">Uncharacterized protein</fullName>
    </submittedName>
</protein>
<dbReference type="AlphaFoldDB" id="A0A3M6V147"/>
<gene>
    <name evidence="1" type="ORF">pdam_00005710</name>
</gene>
<comment type="caution">
    <text evidence="1">The sequence shown here is derived from an EMBL/GenBank/DDBJ whole genome shotgun (WGS) entry which is preliminary data.</text>
</comment>
<proteinExistence type="predicted"/>
<organism evidence="1 2">
    <name type="scientific">Pocillopora damicornis</name>
    <name type="common">Cauliflower coral</name>
    <name type="synonym">Millepora damicornis</name>
    <dbReference type="NCBI Taxonomy" id="46731"/>
    <lineage>
        <taxon>Eukaryota</taxon>
        <taxon>Metazoa</taxon>
        <taxon>Cnidaria</taxon>
        <taxon>Anthozoa</taxon>
        <taxon>Hexacorallia</taxon>
        <taxon>Scleractinia</taxon>
        <taxon>Astrocoeniina</taxon>
        <taxon>Pocilloporidae</taxon>
        <taxon>Pocillopora</taxon>
    </lineage>
</organism>
<evidence type="ECO:0000313" key="1">
    <source>
        <dbReference type="EMBL" id="RMX59278.1"/>
    </source>
</evidence>
<reference evidence="1 2" key="1">
    <citation type="journal article" date="2018" name="Sci. Rep.">
        <title>Comparative analysis of the Pocillopora damicornis genome highlights role of immune system in coral evolution.</title>
        <authorList>
            <person name="Cunning R."/>
            <person name="Bay R.A."/>
            <person name="Gillette P."/>
            <person name="Baker A.C."/>
            <person name="Traylor-Knowles N."/>
        </authorList>
    </citation>
    <scope>NUCLEOTIDE SEQUENCE [LARGE SCALE GENOMIC DNA]</scope>
    <source>
        <strain evidence="1">RSMAS</strain>
        <tissue evidence="1">Whole animal</tissue>
    </source>
</reference>
<dbReference type="EMBL" id="RCHS01000385">
    <property type="protein sequence ID" value="RMX59278.1"/>
    <property type="molecule type" value="Genomic_DNA"/>
</dbReference>
<dbReference type="Proteomes" id="UP000275408">
    <property type="component" value="Unassembled WGS sequence"/>
</dbReference>
<evidence type="ECO:0000313" key="2">
    <source>
        <dbReference type="Proteomes" id="UP000275408"/>
    </source>
</evidence>
<name>A0A3M6V147_POCDA</name>